<dbReference type="EMBL" id="BK032500">
    <property type="protein sequence ID" value="DAF43207.1"/>
    <property type="molecule type" value="Genomic_DNA"/>
</dbReference>
<keyword evidence="4 6" id="KW-0167">Capsid protein</keyword>
<comment type="subcellular location">
    <subcellularLocation>
        <location evidence="1 6">Virion</location>
    </subcellularLocation>
</comment>
<accession>A0A8S5RXC0</accession>
<sequence length="573" mass="66002">MAIAPEKIPSGGLFCIKNFTLEALYAENQYLRNIWTHSNNNLPLMRYSGCKIKCYRSLHTDYILSYGTSLPMAANLEMYQSMHPGIHGLIKNKIMVSRKRENKYRKPYITFRAKPPDPLINKWYFQQDMSKIPLLQIRASASSFDQYYTDYRAISTTINIFYLNIGLIQNSNFKTIPPGGYSPRQTGGTKIYLYAYTDKNMPTGQQSVDYKKLIFLGNTLLNQPGKKIPDNIQATTMTMYPQGDWGNPFYKTYLQKDATIYMSNLSLAALINKKDSIKGTDFTETHMLDAVRYNPFRDQGTKNKIWIQSIKKDSDGWQPEQDPGIYVSSHLPLWVLAYGFEDYQKKNNRVQGIELDYMLVLQTNFENPAITKTLPIIDVQFIQGKSPYEDTATVYDYDKWHPSVQMQQTTITAITSSGPGSPKQAPLNSIEAKIEYCFYFKWGGNPPPMETITDPKEQPEIHIPTNLQQTNSLQNPANDPAQYLYNFDERRSYLTNKAIKRLQKDFSTKRTSITDGSLFQAPIQDHQESSEETTSEEEEETENLLLKLKHQRHKHKLLKLKIMQKLGILPTSE</sequence>
<comment type="function">
    <text evidence="6">Self-assembles to form an icosahedral capsid.</text>
</comment>
<dbReference type="InterPro" id="IPR004219">
    <property type="entry name" value="TTvirus_Unk"/>
</dbReference>
<keyword evidence="5 6" id="KW-0946">Virion</keyword>
<evidence type="ECO:0000256" key="1">
    <source>
        <dbReference type="ARBA" id="ARBA00004328"/>
    </source>
</evidence>
<comment type="similarity">
    <text evidence="2 6">Belongs to the anelloviridae capsid protein family.</text>
</comment>
<name>A0A8S5RXC0_9VIRU</name>
<evidence type="ECO:0000256" key="3">
    <source>
        <dbReference type="ARBA" id="ARBA00022431"/>
    </source>
</evidence>
<evidence type="ECO:0000313" key="8">
    <source>
        <dbReference type="EMBL" id="DAF43207.1"/>
    </source>
</evidence>
<proteinExistence type="inferred from homology"/>
<dbReference type="GO" id="GO:0039615">
    <property type="term" value="C:T=1 icosahedral viral capsid"/>
    <property type="evidence" value="ECO:0007669"/>
    <property type="project" value="UniProtKB-UniRule"/>
</dbReference>
<feature type="compositionally biased region" description="Acidic residues" evidence="7">
    <location>
        <begin position="530"/>
        <end position="542"/>
    </location>
</feature>
<evidence type="ECO:0000256" key="4">
    <source>
        <dbReference type="ARBA" id="ARBA00022561"/>
    </source>
</evidence>
<keyword evidence="3 6" id="KW-1140">T=1 icosahedral capsid protein</keyword>
<protein>
    <recommendedName>
        <fullName evidence="6">Capsid protein</fullName>
    </recommendedName>
</protein>
<evidence type="ECO:0000256" key="6">
    <source>
        <dbReference type="RuleBase" id="RU361230"/>
    </source>
</evidence>
<feature type="region of interest" description="Disordered" evidence="7">
    <location>
        <begin position="513"/>
        <end position="543"/>
    </location>
</feature>
<evidence type="ECO:0000256" key="5">
    <source>
        <dbReference type="ARBA" id="ARBA00022844"/>
    </source>
</evidence>
<evidence type="ECO:0000256" key="7">
    <source>
        <dbReference type="SAM" id="MobiDB-lite"/>
    </source>
</evidence>
<reference evidence="8" key="1">
    <citation type="journal article" date="2021" name="Proc. Natl. Acad. Sci. U.S.A.">
        <title>A Catalog of Tens of Thousands of Viruses from Human Metagenomes Reveals Hidden Associations with Chronic Diseases.</title>
        <authorList>
            <person name="Tisza M.J."/>
            <person name="Buck C.B."/>
        </authorList>
    </citation>
    <scope>NUCLEOTIDE SEQUENCE</scope>
    <source>
        <strain evidence="8">Ctq1T2</strain>
    </source>
</reference>
<organism evidence="8">
    <name type="scientific">Anelloviridae sp. ctq1T2</name>
    <dbReference type="NCBI Taxonomy" id="2828023"/>
    <lineage>
        <taxon>Viruses</taxon>
        <taxon>Monodnaviria</taxon>
        <taxon>Shotokuvirae</taxon>
        <taxon>Commensaviricota</taxon>
        <taxon>Cardeaviricetes</taxon>
        <taxon>Sanitavirales</taxon>
        <taxon>Anelloviridae</taxon>
    </lineage>
</organism>
<evidence type="ECO:0000256" key="2">
    <source>
        <dbReference type="ARBA" id="ARBA00006131"/>
    </source>
</evidence>
<dbReference type="Pfam" id="PF02956">
    <property type="entry name" value="TT_ORF1"/>
    <property type="match status" value="1"/>
</dbReference>